<accession>A0ACB8U2K2</accession>
<evidence type="ECO:0000313" key="1">
    <source>
        <dbReference type="EMBL" id="KAI0088426.1"/>
    </source>
</evidence>
<reference evidence="1" key="1">
    <citation type="journal article" date="2021" name="Environ. Microbiol.">
        <title>Gene family expansions and transcriptome signatures uncover fungal adaptations to wood decay.</title>
        <authorList>
            <person name="Hage H."/>
            <person name="Miyauchi S."/>
            <person name="Viragh M."/>
            <person name="Drula E."/>
            <person name="Min B."/>
            <person name="Chaduli D."/>
            <person name="Navarro D."/>
            <person name="Favel A."/>
            <person name="Norest M."/>
            <person name="Lesage-Meessen L."/>
            <person name="Balint B."/>
            <person name="Merenyi Z."/>
            <person name="de Eugenio L."/>
            <person name="Morin E."/>
            <person name="Martinez A.T."/>
            <person name="Baldrian P."/>
            <person name="Stursova M."/>
            <person name="Martinez M.J."/>
            <person name="Novotny C."/>
            <person name="Magnuson J.K."/>
            <person name="Spatafora J.W."/>
            <person name="Maurice S."/>
            <person name="Pangilinan J."/>
            <person name="Andreopoulos W."/>
            <person name="LaButti K."/>
            <person name="Hundley H."/>
            <person name="Na H."/>
            <person name="Kuo A."/>
            <person name="Barry K."/>
            <person name="Lipzen A."/>
            <person name="Henrissat B."/>
            <person name="Riley R."/>
            <person name="Ahrendt S."/>
            <person name="Nagy L.G."/>
            <person name="Grigoriev I.V."/>
            <person name="Martin F."/>
            <person name="Rosso M.N."/>
        </authorList>
    </citation>
    <scope>NUCLEOTIDE SEQUENCE</scope>
    <source>
        <strain evidence="1">CBS 384.51</strain>
    </source>
</reference>
<dbReference type="Proteomes" id="UP001055072">
    <property type="component" value="Unassembled WGS sequence"/>
</dbReference>
<evidence type="ECO:0000313" key="2">
    <source>
        <dbReference type="Proteomes" id="UP001055072"/>
    </source>
</evidence>
<protein>
    <submittedName>
        <fullName evidence="1">FAD/NAD-P-binding domain-containing protein</fullName>
    </submittedName>
</protein>
<gene>
    <name evidence="1" type="ORF">BDY19DRAFT_197406</name>
</gene>
<sequence>MAETYDSSKKNVIIVGGGIAGFNAAKQLSAKLSSQYNIVLITQEPYFVYKIALIRLTVADVDDLLNKVFIPYDKLPGIVHKVGTVTSIEESGSGQGGNVILEGGEHLPYAALILATGSLWSGSSAIGITDKEIRQNVQDWRSKFGSAKHVVVVGGGAVGIETVGEIRDAYPDVKVTLVHSDSQLLSAMYPDKFRRSIEDKVRSRDIDIVFGDYIDEFPESGQTVDITTRRGQSIKGVDLVVPAFGTRPNTAFIESLGSGVLTETGTVKIKPTFELLHHSGIFAIGDIIEWKEAKQAAKAPKHATIATTNLISFLSGQPQTANYGGQPEMIVIPVGKKYGAGYLDLLWGIHLGNFLSSLLKGKTLFVSKARKDLGYQ</sequence>
<proteinExistence type="predicted"/>
<name>A0ACB8U2K2_9APHY</name>
<organism evidence="1 2">
    <name type="scientific">Irpex rosettiformis</name>
    <dbReference type="NCBI Taxonomy" id="378272"/>
    <lineage>
        <taxon>Eukaryota</taxon>
        <taxon>Fungi</taxon>
        <taxon>Dikarya</taxon>
        <taxon>Basidiomycota</taxon>
        <taxon>Agaricomycotina</taxon>
        <taxon>Agaricomycetes</taxon>
        <taxon>Polyporales</taxon>
        <taxon>Irpicaceae</taxon>
        <taxon>Irpex</taxon>
    </lineage>
</organism>
<dbReference type="EMBL" id="MU274914">
    <property type="protein sequence ID" value="KAI0088426.1"/>
    <property type="molecule type" value="Genomic_DNA"/>
</dbReference>
<comment type="caution">
    <text evidence="1">The sequence shown here is derived from an EMBL/GenBank/DDBJ whole genome shotgun (WGS) entry which is preliminary data.</text>
</comment>
<keyword evidence="2" id="KW-1185">Reference proteome</keyword>